<gene>
    <name evidence="2" type="ORF">NDU88_010173</name>
</gene>
<proteinExistence type="predicted"/>
<reference evidence="2" key="1">
    <citation type="journal article" date="2022" name="bioRxiv">
        <title>Sequencing and chromosome-scale assembly of the giantPleurodeles waltlgenome.</title>
        <authorList>
            <person name="Brown T."/>
            <person name="Elewa A."/>
            <person name="Iarovenko S."/>
            <person name="Subramanian E."/>
            <person name="Araus A.J."/>
            <person name="Petzold A."/>
            <person name="Susuki M."/>
            <person name="Suzuki K.-i.T."/>
            <person name="Hayashi T."/>
            <person name="Toyoda A."/>
            <person name="Oliveira C."/>
            <person name="Osipova E."/>
            <person name="Leigh N.D."/>
            <person name="Simon A."/>
            <person name="Yun M.H."/>
        </authorList>
    </citation>
    <scope>NUCLEOTIDE SEQUENCE</scope>
    <source>
        <strain evidence="2">20211129_DDA</strain>
        <tissue evidence="2">Liver</tissue>
    </source>
</reference>
<keyword evidence="3" id="KW-1185">Reference proteome</keyword>
<organism evidence="2 3">
    <name type="scientific">Pleurodeles waltl</name>
    <name type="common">Iberian ribbed newt</name>
    <dbReference type="NCBI Taxonomy" id="8319"/>
    <lineage>
        <taxon>Eukaryota</taxon>
        <taxon>Metazoa</taxon>
        <taxon>Chordata</taxon>
        <taxon>Craniata</taxon>
        <taxon>Vertebrata</taxon>
        <taxon>Euteleostomi</taxon>
        <taxon>Amphibia</taxon>
        <taxon>Batrachia</taxon>
        <taxon>Caudata</taxon>
        <taxon>Salamandroidea</taxon>
        <taxon>Salamandridae</taxon>
        <taxon>Pleurodelinae</taxon>
        <taxon>Pleurodeles</taxon>
    </lineage>
</organism>
<dbReference type="Proteomes" id="UP001066276">
    <property type="component" value="Chromosome 6"/>
</dbReference>
<feature type="compositionally biased region" description="Basic and acidic residues" evidence="1">
    <location>
        <begin position="29"/>
        <end position="38"/>
    </location>
</feature>
<protein>
    <submittedName>
        <fullName evidence="2">Uncharacterized protein</fullName>
    </submittedName>
</protein>
<comment type="caution">
    <text evidence="2">The sequence shown here is derived from an EMBL/GenBank/DDBJ whole genome shotgun (WGS) entry which is preliminary data.</text>
</comment>
<feature type="region of interest" description="Disordered" evidence="1">
    <location>
        <begin position="1"/>
        <end position="45"/>
    </location>
</feature>
<accession>A0AAV7QTP1</accession>
<evidence type="ECO:0000256" key="1">
    <source>
        <dbReference type="SAM" id="MobiDB-lite"/>
    </source>
</evidence>
<dbReference type="AlphaFoldDB" id="A0AAV7QTP1"/>
<evidence type="ECO:0000313" key="3">
    <source>
        <dbReference type="Proteomes" id="UP001066276"/>
    </source>
</evidence>
<sequence>MPSEAGNIQRCPHVEERPIAQGKAAPHSEAQELHRDPKQPVPRRVTRHTERLMVKPVSSQALVASVTKTATAMSIA</sequence>
<evidence type="ECO:0000313" key="2">
    <source>
        <dbReference type="EMBL" id="KAJ1143871.1"/>
    </source>
</evidence>
<name>A0AAV7QTP1_PLEWA</name>
<dbReference type="EMBL" id="JANPWB010000010">
    <property type="protein sequence ID" value="KAJ1143871.1"/>
    <property type="molecule type" value="Genomic_DNA"/>
</dbReference>